<keyword evidence="2" id="KW-1185">Reference proteome</keyword>
<proteinExistence type="predicted"/>
<reference evidence="1 2" key="1">
    <citation type="journal article" date="2018" name="Nat. Ecol. Evol.">
        <title>Pezizomycetes genomes reveal the molecular basis of ectomycorrhizal truffle lifestyle.</title>
        <authorList>
            <person name="Murat C."/>
            <person name="Payen T."/>
            <person name="Noel B."/>
            <person name="Kuo A."/>
            <person name="Morin E."/>
            <person name="Chen J."/>
            <person name="Kohler A."/>
            <person name="Krizsan K."/>
            <person name="Balestrini R."/>
            <person name="Da Silva C."/>
            <person name="Montanini B."/>
            <person name="Hainaut M."/>
            <person name="Levati E."/>
            <person name="Barry K.W."/>
            <person name="Belfiori B."/>
            <person name="Cichocki N."/>
            <person name="Clum A."/>
            <person name="Dockter R.B."/>
            <person name="Fauchery L."/>
            <person name="Guy J."/>
            <person name="Iotti M."/>
            <person name="Le Tacon F."/>
            <person name="Lindquist E.A."/>
            <person name="Lipzen A."/>
            <person name="Malagnac F."/>
            <person name="Mello A."/>
            <person name="Molinier V."/>
            <person name="Miyauchi S."/>
            <person name="Poulain J."/>
            <person name="Riccioni C."/>
            <person name="Rubini A."/>
            <person name="Sitrit Y."/>
            <person name="Splivallo R."/>
            <person name="Traeger S."/>
            <person name="Wang M."/>
            <person name="Zifcakova L."/>
            <person name="Wipf D."/>
            <person name="Zambonelli A."/>
            <person name="Paolocci F."/>
            <person name="Nowrousian M."/>
            <person name="Ottonello S."/>
            <person name="Baldrian P."/>
            <person name="Spatafora J.W."/>
            <person name="Henrissat B."/>
            <person name="Nagy L.G."/>
            <person name="Aury J.M."/>
            <person name="Wincker P."/>
            <person name="Grigoriev I.V."/>
            <person name="Bonfante P."/>
            <person name="Martin F.M."/>
        </authorList>
    </citation>
    <scope>NUCLEOTIDE SEQUENCE [LARGE SCALE GENOMIC DNA]</scope>
    <source>
        <strain evidence="1 2">RN42</strain>
    </source>
</reference>
<evidence type="ECO:0000313" key="1">
    <source>
        <dbReference type="EMBL" id="RPA72722.1"/>
    </source>
</evidence>
<name>A0A3N4HET6_ASCIM</name>
<evidence type="ECO:0000313" key="2">
    <source>
        <dbReference type="Proteomes" id="UP000275078"/>
    </source>
</evidence>
<dbReference type="EMBL" id="ML119849">
    <property type="protein sequence ID" value="RPA72722.1"/>
    <property type="molecule type" value="Genomic_DNA"/>
</dbReference>
<protein>
    <submittedName>
        <fullName evidence="1">Uncharacterized protein</fullName>
    </submittedName>
</protein>
<organism evidence="1 2">
    <name type="scientific">Ascobolus immersus RN42</name>
    <dbReference type="NCBI Taxonomy" id="1160509"/>
    <lineage>
        <taxon>Eukaryota</taxon>
        <taxon>Fungi</taxon>
        <taxon>Dikarya</taxon>
        <taxon>Ascomycota</taxon>
        <taxon>Pezizomycotina</taxon>
        <taxon>Pezizomycetes</taxon>
        <taxon>Pezizales</taxon>
        <taxon>Ascobolaceae</taxon>
        <taxon>Ascobolus</taxon>
    </lineage>
</organism>
<dbReference type="Proteomes" id="UP000275078">
    <property type="component" value="Unassembled WGS sequence"/>
</dbReference>
<accession>A0A3N4HET6</accession>
<gene>
    <name evidence="1" type="ORF">BJ508DRAFT_68501</name>
</gene>
<sequence>MVIGEPFGADGRSCWKYPRSREWALRPSQPLVIRKVEVMIGEPAGGIDGTVLYGSKYLVMIGRGPRLELYFFACFALAALYLTL</sequence>
<dbReference type="AlphaFoldDB" id="A0A3N4HET6"/>